<evidence type="ECO:0000256" key="8">
    <source>
        <dbReference type="SAM" id="MobiDB-lite"/>
    </source>
</evidence>
<evidence type="ECO:0000256" key="7">
    <source>
        <dbReference type="PROSITE-ProRule" id="PRU00283"/>
    </source>
</evidence>
<name>A0ABY8UFY8_TETOB</name>
<proteinExistence type="inferred from homology"/>
<keyword evidence="5" id="KW-0175">Coiled coil</keyword>
<keyword evidence="11" id="KW-1185">Reference proteome</keyword>
<dbReference type="SMART" id="SM00129">
    <property type="entry name" value="KISc"/>
    <property type="match status" value="1"/>
</dbReference>
<evidence type="ECO:0000259" key="9">
    <source>
        <dbReference type="PROSITE" id="PS50067"/>
    </source>
</evidence>
<keyword evidence="6 7" id="KW-0505">Motor protein</keyword>
<keyword evidence="4 7" id="KW-0067">ATP-binding</keyword>
<dbReference type="PROSITE" id="PS50067">
    <property type="entry name" value="KINESIN_MOTOR_2"/>
    <property type="match status" value="1"/>
</dbReference>
<dbReference type="InterPro" id="IPR027417">
    <property type="entry name" value="P-loop_NTPase"/>
</dbReference>
<comment type="similarity">
    <text evidence="7">Belongs to the TRAFAC class myosin-kinesin ATPase superfamily. Kinesin family.</text>
</comment>
<evidence type="ECO:0000313" key="11">
    <source>
        <dbReference type="Proteomes" id="UP001244341"/>
    </source>
</evidence>
<evidence type="ECO:0000256" key="1">
    <source>
        <dbReference type="ARBA" id="ARBA00004496"/>
    </source>
</evidence>
<protein>
    <recommendedName>
        <fullName evidence="9">Kinesin motor domain-containing protein</fullName>
    </recommendedName>
</protein>
<gene>
    <name evidence="10" type="ORF">OEZ85_006108</name>
</gene>
<dbReference type="Pfam" id="PF00225">
    <property type="entry name" value="Kinesin"/>
    <property type="match status" value="1"/>
</dbReference>
<evidence type="ECO:0000313" key="10">
    <source>
        <dbReference type="EMBL" id="WIA20275.1"/>
    </source>
</evidence>
<dbReference type="Proteomes" id="UP001244341">
    <property type="component" value="Chromosome 11b"/>
</dbReference>
<evidence type="ECO:0000256" key="3">
    <source>
        <dbReference type="ARBA" id="ARBA00022741"/>
    </source>
</evidence>
<evidence type="ECO:0000256" key="6">
    <source>
        <dbReference type="ARBA" id="ARBA00023175"/>
    </source>
</evidence>
<dbReference type="InterPro" id="IPR027640">
    <property type="entry name" value="Kinesin-like_fam"/>
</dbReference>
<dbReference type="InterPro" id="IPR001752">
    <property type="entry name" value="Kinesin_motor_dom"/>
</dbReference>
<organism evidence="10 11">
    <name type="scientific">Tetradesmus obliquus</name>
    <name type="common">Green alga</name>
    <name type="synonym">Acutodesmus obliquus</name>
    <dbReference type="NCBI Taxonomy" id="3088"/>
    <lineage>
        <taxon>Eukaryota</taxon>
        <taxon>Viridiplantae</taxon>
        <taxon>Chlorophyta</taxon>
        <taxon>core chlorophytes</taxon>
        <taxon>Chlorophyceae</taxon>
        <taxon>CS clade</taxon>
        <taxon>Sphaeropleales</taxon>
        <taxon>Scenedesmaceae</taxon>
        <taxon>Tetradesmus</taxon>
    </lineage>
</organism>
<feature type="compositionally biased region" description="Basic and acidic residues" evidence="8">
    <location>
        <begin position="75"/>
        <end position="84"/>
    </location>
</feature>
<dbReference type="Gene3D" id="3.40.850.10">
    <property type="entry name" value="Kinesin motor domain"/>
    <property type="match status" value="1"/>
</dbReference>
<dbReference type="SUPFAM" id="SSF52540">
    <property type="entry name" value="P-loop containing nucleoside triphosphate hydrolases"/>
    <property type="match status" value="1"/>
</dbReference>
<dbReference type="InterPro" id="IPR036961">
    <property type="entry name" value="Kinesin_motor_dom_sf"/>
</dbReference>
<comment type="subcellular location">
    <subcellularLocation>
        <location evidence="1">Cytoplasm</location>
    </subcellularLocation>
</comment>
<reference evidence="10 11" key="1">
    <citation type="submission" date="2023-05" db="EMBL/GenBank/DDBJ databases">
        <title>A 100% complete, gapless, phased diploid assembly of the Scenedesmus obliquus UTEX 3031 genome.</title>
        <authorList>
            <person name="Biondi T.C."/>
            <person name="Hanschen E.R."/>
            <person name="Kwon T."/>
            <person name="Eng W."/>
            <person name="Kruse C.P.S."/>
            <person name="Koehler S.I."/>
            <person name="Kunde Y."/>
            <person name="Gleasner C.D."/>
            <person name="You Mak K.T."/>
            <person name="Polle J."/>
            <person name="Hovde B.T."/>
            <person name="Starkenburg S.R."/>
        </authorList>
    </citation>
    <scope>NUCLEOTIDE SEQUENCE [LARGE SCALE GENOMIC DNA]</scope>
    <source>
        <strain evidence="10 11">DOE0152z</strain>
    </source>
</reference>
<evidence type="ECO:0000256" key="5">
    <source>
        <dbReference type="ARBA" id="ARBA00023054"/>
    </source>
</evidence>
<dbReference type="PRINTS" id="PR00380">
    <property type="entry name" value="KINESINHEAVY"/>
</dbReference>
<dbReference type="PANTHER" id="PTHR47969:SF15">
    <property type="entry name" value="CHROMOSOME-ASSOCIATED KINESIN KIF4A-RELATED"/>
    <property type="match status" value="1"/>
</dbReference>
<feature type="binding site" evidence="7">
    <location>
        <begin position="62"/>
        <end position="69"/>
    </location>
    <ligand>
        <name>ATP</name>
        <dbReference type="ChEBI" id="CHEBI:30616"/>
    </ligand>
</feature>
<evidence type="ECO:0000256" key="2">
    <source>
        <dbReference type="ARBA" id="ARBA00022490"/>
    </source>
</evidence>
<evidence type="ECO:0000256" key="4">
    <source>
        <dbReference type="ARBA" id="ARBA00022840"/>
    </source>
</evidence>
<keyword evidence="3 7" id="KW-0547">Nucleotide-binding</keyword>
<feature type="region of interest" description="Disordered" evidence="8">
    <location>
        <begin position="61"/>
        <end position="85"/>
    </location>
</feature>
<keyword evidence="2" id="KW-0963">Cytoplasm</keyword>
<feature type="domain" description="Kinesin motor" evidence="9">
    <location>
        <begin position="1"/>
        <end position="331"/>
    </location>
</feature>
<accession>A0ABY8UFY8</accession>
<sequence length="358" mass="38632">MHTSLAGRYAVQEDEYDVTYVYGAEASNDDLHARSISPLIRKCLEGYNVCVMLFGATGKHTGASGSGKTTTLEGSRGRDTRGSPDGDGLVHLAIDELFQLVHGKAVTVAEAVAKRRRMPAGMGFSFFVESSFVELHNEQCHDLYAKGSAGSLPVMEDVTEGYVVTGLSSRAAKNATELRSDFNNGRANRDTQLLDIGSVHERSTAIFSITLAQYAPAAVHGEEDRIMISKLLFVDLPGAERLGMDAEVLRLREGLSLNKSLLGLGLVLRRLAQEGSAEFVGYGDAVLTQLLADALGGNCLTLMVGTVRQGDWAASSTTLKQLTTARGARNFPIINHSRARGLMHKLRFRMMAIVVGRV</sequence>
<dbReference type="PANTHER" id="PTHR47969">
    <property type="entry name" value="CHROMOSOME-ASSOCIATED KINESIN KIF4A-RELATED"/>
    <property type="match status" value="1"/>
</dbReference>
<dbReference type="EMBL" id="CP126218">
    <property type="protein sequence ID" value="WIA20275.1"/>
    <property type="molecule type" value="Genomic_DNA"/>
</dbReference>